<evidence type="ECO:0000259" key="2">
    <source>
        <dbReference type="PROSITE" id="PS51737"/>
    </source>
</evidence>
<accession>A0A1R0KD05</accession>
<dbReference type="Gene3D" id="3.90.1750.20">
    <property type="entry name" value="Putative Large Serine Recombinase, Chain B, Domain 2"/>
    <property type="match status" value="1"/>
</dbReference>
<reference evidence="3 4" key="1">
    <citation type="submission" date="2016-01" db="EMBL/GenBank/DDBJ databases">
        <title>Amycolatopsis coloradensis genome sequencing and assembly.</title>
        <authorList>
            <person name="Mayilraj S."/>
        </authorList>
    </citation>
    <scope>NUCLEOTIDE SEQUENCE [LARGE SCALE GENOMIC DNA]</scope>
    <source>
        <strain evidence="3 4">DSM 44225</strain>
    </source>
</reference>
<dbReference type="PROSITE" id="PS51737">
    <property type="entry name" value="RECOMBINASE_DNA_BIND"/>
    <property type="match status" value="1"/>
</dbReference>
<dbReference type="AlphaFoldDB" id="A0A1R0KD05"/>
<dbReference type="GO" id="GO:0000150">
    <property type="term" value="F:DNA strand exchange activity"/>
    <property type="evidence" value="ECO:0007669"/>
    <property type="project" value="InterPro"/>
</dbReference>
<protein>
    <recommendedName>
        <fullName evidence="2">Recombinase domain-containing protein</fullName>
    </recommendedName>
</protein>
<feature type="domain" description="Recombinase" evidence="2">
    <location>
        <begin position="106"/>
        <end position="240"/>
    </location>
</feature>
<proteinExistence type="predicted"/>
<organism evidence="3 4">
    <name type="scientific">Amycolatopsis coloradensis</name>
    <dbReference type="NCBI Taxonomy" id="76021"/>
    <lineage>
        <taxon>Bacteria</taxon>
        <taxon>Bacillati</taxon>
        <taxon>Actinomycetota</taxon>
        <taxon>Actinomycetes</taxon>
        <taxon>Pseudonocardiales</taxon>
        <taxon>Pseudonocardiaceae</taxon>
        <taxon>Amycolatopsis</taxon>
    </lineage>
</organism>
<evidence type="ECO:0000256" key="1">
    <source>
        <dbReference type="SAM" id="MobiDB-lite"/>
    </source>
</evidence>
<dbReference type="InterPro" id="IPR038109">
    <property type="entry name" value="DNA_bind_recomb_sf"/>
</dbReference>
<feature type="region of interest" description="Disordered" evidence="1">
    <location>
        <begin position="66"/>
        <end position="86"/>
    </location>
</feature>
<dbReference type="GO" id="GO:0003677">
    <property type="term" value="F:DNA binding"/>
    <property type="evidence" value="ECO:0007669"/>
    <property type="project" value="InterPro"/>
</dbReference>
<dbReference type="EMBL" id="MQUQ01000053">
    <property type="protein sequence ID" value="OLZ42794.1"/>
    <property type="molecule type" value="Genomic_DNA"/>
</dbReference>
<dbReference type="InterPro" id="IPR011109">
    <property type="entry name" value="DNA_bind_recombinase_dom"/>
</dbReference>
<name>A0A1R0KD05_9PSEU</name>
<feature type="region of interest" description="Disordered" evidence="1">
    <location>
        <begin position="1"/>
        <end position="23"/>
    </location>
</feature>
<comment type="caution">
    <text evidence="3">The sequence shown here is derived from an EMBL/GenBank/DDBJ whole genome shotgun (WGS) entry which is preliminary data.</text>
</comment>
<dbReference type="Proteomes" id="UP000187486">
    <property type="component" value="Unassembled WGS sequence"/>
</dbReference>
<keyword evidence="4" id="KW-1185">Reference proteome</keyword>
<sequence>MALRGEDTAEPAPERHAPPPSHELDFLKGLFVMPTHSRTRRTAPYLRHWLRTARHRLRLLHQRPPNRALASHTPSGAQPAQHPVTRRSAEAIAVLIRAGWNVHHPPYGYTTMTIAGAQSRRGTVRTRLTPDPRRALVVQDIFYWRAITGLSIEDITVRLDTDHNRYPPPGTHTSWPIAAVATILTNIKYTGYQATGIRDENGVFRPVEQWVLSDQPAHRALVTPALFWAAQDPASNVRPTSDRLLAPALKHGSCGHRTVAP</sequence>
<evidence type="ECO:0000313" key="3">
    <source>
        <dbReference type="EMBL" id="OLZ42794.1"/>
    </source>
</evidence>
<dbReference type="Pfam" id="PF07508">
    <property type="entry name" value="Recombinase"/>
    <property type="match status" value="1"/>
</dbReference>
<gene>
    <name evidence="3" type="ORF">BS329_41545</name>
</gene>
<evidence type="ECO:0000313" key="4">
    <source>
        <dbReference type="Proteomes" id="UP000187486"/>
    </source>
</evidence>